<sequence length="74" mass="8715">MPAITLVQAKRVGDRLKVNWKKVDLNQFRLGLRAELEHRDVTKGNLILTGKIVLAHLREFPDYYTRLKKMERGR</sequence>
<name>A0A0F9JEB8_9ZZZZ</name>
<organism evidence="1">
    <name type="scientific">marine sediment metagenome</name>
    <dbReference type="NCBI Taxonomy" id="412755"/>
    <lineage>
        <taxon>unclassified sequences</taxon>
        <taxon>metagenomes</taxon>
        <taxon>ecological metagenomes</taxon>
    </lineage>
</organism>
<protein>
    <submittedName>
        <fullName evidence="1">Uncharacterized protein</fullName>
    </submittedName>
</protein>
<dbReference type="Pfam" id="PF18905">
    <property type="entry name" value="DUF5661"/>
    <property type="match status" value="1"/>
</dbReference>
<dbReference type="AlphaFoldDB" id="A0A0F9JEB8"/>
<proteinExistence type="predicted"/>
<comment type="caution">
    <text evidence="1">The sequence shown here is derived from an EMBL/GenBank/DDBJ whole genome shotgun (WGS) entry which is preliminary data.</text>
</comment>
<evidence type="ECO:0000313" key="1">
    <source>
        <dbReference type="EMBL" id="KKL97317.1"/>
    </source>
</evidence>
<reference evidence="1" key="1">
    <citation type="journal article" date="2015" name="Nature">
        <title>Complex archaea that bridge the gap between prokaryotes and eukaryotes.</title>
        <authorList>
            <person name="Spang A."/>
            <person name="Saw J.H."/>
            <person name="Jorgensen S.L."/>
            <person name="Zaremba-Niedzwiedzka K."/>
            <person name="Martijn J."/>
            <person name="Lind A.E."/>
            <person name="van Eijk R."/>
            <person name="Schleper C."/>
            <person name="Guy L."/>
            <person name="Ettema T.J."/>
        </authorList>
    </citation>
    <scope>NUCLEOTIDE SEQUENCE</scope>
</reference>
<dbReference type="InterPro" id="IPR043720">
    <property type="entry name" value="DUF5661"/>
</dbReference>
<dbReference type="EMBL" id="LAZR01018198">
    <property type="protein sequence ID" value="KKL97317.1"/>
    <property type="molecule type" value="Genomic_DNA"/>
</dbReference>
<accession>A0A0F9JEB8</accession>
<gene>
    <name evidence="1" type="ORF">LCGC14_1835760</name>
</gene>